<sequence>MTPSILKSYDINRDTVAIVPAYSPEYDTIVYETDHTYYVKELAHSMIERACIEGGATCEGRRDAVSKLINVSSKIPIPIDPLNHIYAFPTHSPSKFECIWIFYHHIHTFKKLSNQTLITFMNHHQLTVDITHSTFEKQVQRTSFCIVRLTQRPVERKRRLEYV</sequence>
<name>A0AAJ2NQ31_ALKPS</name>
<dbReference type="Pfam" id="PF06338">
    <property type="entry name" value="ComK"/>
    <property type="match status" value="1"/>
</dbReference>
<reference evidence="1" key="1">
    <citation type="submission" date="2023-10" db="EMBL/GenBank/DDBJ databases">
        <title>Screening of Alkalihalophilus pseudofirmusBZ-TG-HK211 and Its Alleviation of Salt Stress on Rapeseed Growth.</title>
        <authorList>
            <person name="Zhao B."/>
            <person name="Guo T."/>
        </authorList>
    </citation>
    <scope>NUCLEOTIDE SEQUENCE</scope>
    <source>
        <strain evidence="1">BZ-TG-HK211</strain>
    </source>
</reference>
<evidence type="ECO:0000313" key="1">
    <source>
        <dbReference type="EMBL" id="MDV2886357.1"/>
    </source>
</evidence>
<protein>
    <submittedName>
        <fullName evidence="1">Competence protein ComK</fullName>
    </submittedName>
</protein>
<evidence type="ECO:0000313" key="2">
    <source>
        <dbReference type="Proteomes" id="UP001285636"/>
    </source>
</evidence>
<accession>A0AAJ2NQ31</accession>
<dbReference type="EMBL" id="JAWJAY010000003">
    <property type="protein sequence ID" value="MDV2886357.1"/>
    <property type="molecule type" value="Genomic_DNA"/>
</dbReference>
<organism evidence="1 2">
    <name type="scientific">Alkalihalophilus pseudofirmus</name>
    <name type="common">Bacillus pseudofirmus</name>
    <dbReference type="NCBI Taxonomy" id="79885"/>
    <lineage>
        <taxon>Bacteria</taxon>
        <taxon>Bacillati</taxon>
        <taxon>Bacillota</taxon>
        <taxon>Bacilli</taxon>
        <taxon>Bacillales</taxon>
        <taxon>Bacillaceae</taxon>
        <taxon>Alkalihalophilus</taxon>
    </lineage>
</organism>
<dbReference type="AlphaFoldDB" id="A0AAJ2NQ31"/>
<proteinExistence type="predicted"/>
<comment type="caution">
    <text evidence="1">The sequence shown here is derived from an EMBL/GenBank/DDBJ whole genome shotgun (WGS) entry which is preliminary data.</text>
</comment>
<gene>
    <name evidence="1" type="ORF">RYX45_14300</name>
</gene>
<dbReference type="InterPro" id="IPR010461">
    <property type="entry name" value="ComK"/>
</dbReference>
<dbReference type="GO" id="GO:0030420">
    <property type="term" value="P:establishment of competence for transformation"/>
    <property type="evidence" value="ECO:0007669"/>
    <property type="project" value="InterPro"/>
</dbReference>
<dbReference type="RefSeq" id="WP_323467141.1">
    <property type="nucleotide sequence ID" value="NZ_CP144224.1"/>
</dbReference>
<dbReference type="Proteomes" id="UP001285636">
    <property type="component" value="Unassembled WGS sequence"/>
</dbReference>